<keyword evidence="7" id="KW-1185">Reference proteome</keyword>
<reference evidence="6 7" key="1">
    <citation type="submission" date="2021-11" db="EMBL/GenBank/DDBJ databases">
        <title>Lacrimispora sp. nov. NSJ-141 isolated from human feces.</title>
        <authorList>
            <person name="Abdugheni R."/>
        </authorList>
    </citation>
    <scope>NUCLEOTIDE SEQUENCE [LARGE SCALE GENOMIC DNA]</scope>
    <source>
        <strain evidence="6 7">NSJ-141</strain>
    </source>
</reference>
<dbReference type="SUPFAM" id="SSF53850">
    <property type="entry name" value="Periplasmic binding protein-like II"/>
    <property type="match status" value="1"/>
</dbReference>
<dbReference type="Gene3D" id="3.40.190.290">
    <property type="match status" value="1"/>
</dbReference>
<keyword evidence="3" id="KW-0238">DNA-binding</keyword>
<dbReference type="InterPro" id="IPR005119">
    <property type="entry name" value="LysR_subst-bd"/>
</dbReference>
<dbReference type="EMBL" id="JAJNOR010000011">
    <property type="protein sequence ID" value="MCD2493693.1"/>
    <property type="molecule type" value="Genomic_DNA"/>
</dbReference>
<protein>
    <submittedName>
        <fullName evidence="6">LysR family transcriptional regulator</fullName>
    </submittedName>
</protein>
<dbReference type="SUPFAM" id="SSF46785">
    <property type="entry name" value="Winged helix' DNA-binding domain"/>
    <property type="match status" value="1"/>
</dbReference>
<dbReference type="PANTHER" id="PTHR30419:SF28">
    <property type="entry name" value="HTH-TYPE TRANSCRIPTIONAL REGULATOR BSDA"/>
    <property type="match status" value="1"/>
</dbReference>
<dbReference type="InterPro" id="IPR036388">
    <property type="entry name" value="WH-like_DNA-bd_sf"/>
</dbReference>
<organism evidence="6 7">
    <name type="scientific">Lientehia hominis</name>
    <dbReference type="NCBI Taxonomy" id="2897778"/>
    <lineage>
        <taxon>Bacteria</taxon>
        <taxon>Bacillati</taxon>
        <taxon>Bacillota</taxon>
        <taxon>Clostridia</taxon>
        <taxon>Lachnospirales</taxon>
        <taxon>Lachnospiraceae</taxon>
        <taxon>Lientehia</taxon>
    </lineage>
</organism>
<dbReference type="PANTHER" id="PTHR30419">
    <property type="entry name" value="HTH-TYPE TRANSCRIPTIONAL REGULATOR YBHD"/>
    <property type="match status" value="1"/>
</dbReference>
<dbReference type="GO" id="GO:0003700">
    <property type="term" value="F:DNA-binding transcription factor activity"/>
    <property type="evidence" value="ECO:0007669"/>
    <property type="project" value="InterPro"/>
</dbReference>
<accession>A0AAP2W8M0</accession>
<feature type="domain" description="HTH lysR-type" evidence="5">
    <location>
        <begin position="1"/>
        <end position="58"/>
    </location>
</feature>
<evidence type="ECO:0000256" key="2">
    <source>
        <dbReference type="ARBA" id="ARBA00023015"/>
    </source>
</evidence>
<keyword evidence="4" id="KW-0804">Transcription</keyword>
<dbReference type="Proteomes" id="UP001299265">
    <property type="component" value="Unassembled WGS sequence"/>
</dbReference>
<name>A0AAP2W8M0_9FIRM</name>
<proteinExistence type="inferred from homology"/>
<comment type="similarity">
    <text evidence="1">Belongs to the LysR transcriptional regulatory family.</text>
</comment>
<keyword evidence="2" id="KW-0805">Transcription regulation</keyword>
<dbReference type="GO" id="GO:0005829">
    <property type="term" value="C:cytosol"/>
    <property type="evidence" value="ECO:0007669"/>
    <property type="project" value="TreeGrafter"/>
</dbReference>
<dbReference type="GO" id="GO:0003677">
    <property type="term" value="F:DNA binding"/>
    <property type="evidence" value="ECO:0007669"/>
    <property type="project" value="UniProtKB-KW"/>
</dbReference>
<dbReference type="AlphaFoldDB" id="A0AAP2W8M0"/>
<gene>
    <name evidence="6" type="ORF">LQE92_13865</name>
</gene>
<dbReference type="Pfam" id="PF03466">
    <property type="entry name" value="LysR_substrate"/>
    <property type="match status" value="1"/>
</dbReference>
<dbReference type="Pfam" id="PF00126">
    <property type="entry name" value="HTH_1"/>
    <property type="match status" value="1"/>
</dbReference>
<evidence type="ECO:0000313" key="6">
    <source>
        <dbReference type="EMBL" id="MCD2493693.1"/>
    </source>
</evidence>
<dbReference type="InterPro" id="IPR036390">
    <property type="entry name" value="WH_DNA-bd_sf"/>
</dbReference>
<dbReference type="PRINTS" id="PR00039">
    <property type="entry name" value="HTHLYSR"/>
</dbReference>
<evidence type="ECO:0000313" key="7">
    <source>
        <dbReference type="Proteomes" id="UP001299265"/>
    </source>
</evidence>
<sequence>MDFKQLTYFITVVNEGTISAAAKKLHMTQPPLSTQLRLLEDEVGCLLFERGPRSIQLTDAGRMMYSRASTLLHMSSLMKDELQEYRHGSHGTLRLGVVSSVGSTLFCQWFREFHESHPDIRFEISEADTYQLLEKLHGGLIELAIVRTPFPAGDFYCIPLKEEPILAAGHRSFFGQISSGKITLRELSRLPLILYRRWEGILEEAFHSADLELSPFCKNDDARTTAFWTDAGLGVGILPASAMTLFHHKDIIWKQIDDERLTSSISVIRSKNAYLSAIARIFIEYLQSWSEQEYL</sequence>
<evidence type="ECO:0000259" key="5">
    <source>
        <dbReference type="PROSITE" id="PS50931"/>
    </source>
</evidence>
<dbReference type="InterPro" id="IPR000847">
    <property type="entry name" value="LysR_HTH_N"/>
</dbReference>
<dbReference type="RefSeq" id="WP_231063537.1">
    <property type="nucleotide sequence ID" value="NZ_JAJNOR010000011.1"/>
</dbReference>
<dbReference type="InterPro" id="IPR050950">
    <property type="entry name" value="HTH-type_LysR_regulators"/>
</dbReference>
<comment type="caution">
    <text evidence="6">The sequence shown here is derived from an EMBL/GenBank/DDBJ whole genome shotgun (WGS) entry which is preliminary data.</text>
</comment>
<dbReference type="FunFam" id="1.10.10.10:FF:000001">
    <property type="entry name" value="LysR family transcriptional regulator"/>
    <property type="match status" value="1"/>
</dbReference>
<evidence type="ECO:0000256" key="3">
    <source>
        <dbReference type="ARBA" id="ARBA00023125"/>
    </source>
</evidence>
<evidence type="ECO:0000256" key="1">
    <source>
        <dbReference type="ARBA" id="ARBA00009437"/>
    </source>
</evidence>
<dbReference type="CDD" id="cd05466">
    <property type="entry name" value="PBP2_LTTR_substrate"/>
    <property type="match status" value="1"/>
</dbReference>
<evidence type="ECO:0000256" key="4">
    <source>
        <dbReference type="ARBA" id="ARBA00023163"/>
    </source>
</evidence>
<dbReference type="Gene3D" id="1.10.10.10">
    <property type="entry name" value="Winged helix-like DNA-binding domain superfamily/Winged helix DNA-binding domain"/>
    <property type="match status" value="1"/>
</dbReference>
<dbReference type="PROSITE" id="PS50931">
    <property type="entry name" value="HTH_LYSR"/>
    <property type="match status" value="1"/>
</dbReference>